<name>A0A0B0NUW2_GOSAR</name>
<dbReference type="EMBL" id="KN406138">
    <property type="protein sequence ID" value="KHG16422.1"/>
    <property type="molecule type" value="Genomic_DNA"/>
</dbReference>
<accession>A0A0B0NUW2</accession>
<proteinExistence type="predicted"/>
<evidence type="ECO:0000313" key="3">
    <source>
        <dbReference type="Proteomes" id="UP000032142"/>
    </source>
</evidence>
<sequence>MVNLALLLYNITYIIYIINIVIVTQLFTRIDTLGGQKFSTNSCQCFQSMLL</sequence>
<keyword evidence="1" id="KW-0472">Membrane</keyword>
<protein>
    <submittedName>
        <fullName evidence="2">Uncharacterized protein</fullName>
    </submittedName>
</protein>
<keyword evidence="3" id="KW-1185">Reference proteome</keyword>
<evidence type="ECO:0000313" key="2">
    <source>
        <dbReference type="EMBL" id="KHG16422.1"/>
    </source>
</evidence>
<feature type="transmembrane region" description="Helical" evidence="1">
    <location>
        <begin position="6"/>
        <end position="27"/>
    </location>
</feature>
<gene>
    <name evidence="2" type="ORF">F383_02937</name>
</gene>
<keyword evidence="1" id="KW-0812">Transmembrane</keyword>
<organism evidence="2 3">
    <name type="scientific">Gossypium arboreum</name>
    <name type="common">Tree cotton</name>
    <name type="synonym">Gossypium nanking</name>
    <dbReference type="NCBI Taxonomy" id="29729"/>
    <lineage>
        <taxon>Eukaryota</taxon>
        <taxon>Viridiplantae</taxon>
        <taxon>Streptophyta</taxon>
        <taxon>Embryophyta</taxon>
        <taxon>Tracheophyta</taxon>
        <taxon>Spermatophyta</taxon>
        <taxon>Magnoliopsida</taxon>
        <taxon>eudicotyledons</taxon>
        <taxon>Gunneridae</taxon>
        <taxon>Pentapetalae</taxon>
        <taxon>rosids</taxon>
        <taxon>malvids</taxon>
        <taxon>Malvales</taxon>
        <taxon>Malvaceae</taxon>
        <taxon>Malvoideae</taxon>
        <taxon>Gossypium</taxon>
    </lineage>
</organism>
<dbReference type="Proteomes" id="UP000032142">
    <property type="component" value="Unassembled WGS sequence"/>
</dbReference>
<reference evidence="3" key="1">
    <citation type="submission" date="2014-09" db="EMBL/GenBank/DDBJ databases">
        <authorList>
            <person name="Mudge J."/>
            <person name="Ramaraj T."/>
            <person name="Lindquist I.E."/>
            <person name="Bharti A.K."/>
            <person name="Sundararajan A."/>
            <person name="Cameron C.T."/>
            <person name="Woodward J.E."/>
            <person name="May G.D."/>
            <person name="Brubaker C."/>
            <person name="Broadhvest J."/>
            <person name="Wilkins T.A."/>
        </authorList>
    </citation>
    <scope>NUCLEOTIDE SEQUENCE</scope>
    <source>
        <strain evidence="3">cv. AKA8401</strain>
    </source>
</reference>
<dbReference type="AlphaFoldDB" id="A0A0B0NUW2"/>
<evidence type="ECO:0000256" key="1">
    <source>
        <dbReference type="SAM" id="Phobius"/>
    </source>
</evidence>
<keyword evidence="1" id="KW-1133">Transmembrane helix</keyword>